<dbReference type="Pfam" id="PF01297">
    <property type="entry name" value="ZnuA"/>
    <property type="match status" value="1"/>
</dbReference>
<keyword evidence="5" id="KW-0862">Zinc</keyword>
<feature type="chain" id="PRO_5010311499" description="High-affinity zinc uptake system protein ZnuA" evidence="7">
    <location>
        <begin position="23"/>
        <end position="321"/>
    </location>
</feature>
<keyword evidence="5" id="KW-0864">Zinc transport</keyword>
<dbReference type="OrthoDB" id="7346865at2"/>
<keyword evidence="9" id="KW-1185">Reference proteome</keyword>
<evidence type="ECO:0000256" key="3">
    <source>
        <dbReference type="ARBA" id="ARBA00022448"/>
    </source>
</evidence>
<gene>
    <name evidence="8" type="ORF">SAMN04488021_101145</name>
</gene>
<comment type="similarity">
    <text evidence="1">Belongs to the bacterial solute-binding protein 9 family.</text>
</comment>
<feature type="signal peptide" evidence="7">
    <location>
        <begin position="1"/>
        <end position="22"/>
    </location>
</feature>
<evidence type="ECO:0000256" key="7">
    <source>
        <dbReference type="SAM" id="SignalP"/>
    </source>
</evidence>
<accession>A0A1I2X7X8</accession>
<dbReference type="EMBL" id="FOPU01000001">
    <property type="protein sequence ID" value="SFH09634.1"/>
    <property type="molecule type" value="Genomic_DNA"/>
</dbReference>
<organism evidence="8 9">
    <name type="scientific">Paracoccus aminovorans</name>
    <dbReference type="NCBI Taxonomy" id="34004"/>
    <lineage>
        <taxon>Bacteria</taxon>
        <taxon>Pseudomonadati</taxon>
        <taxon>Pseudomonadota</taxon>
        <taxon>Alphaproteobacteria</taxon>
        <taxon>Rhodobacterales</taxon>
        <taxon>Paracoccaceae</taxon>
        <taxon>Paracoccus</taxon>
    </lineage>
</organism>
<dbReference type="GO" id="GO:0006829">
    <property type="term" value="P:zinc ion transport"/>
    <property type="evidence" value="ECO:0007669"/>
    <property type="project" value="UniProtKB-KW"/>
</dbReference>
<evidence type="ECO:0000256" key="5">
    <source>
        <dbReference type="ARBA" id="ARBA00022906"/>
    </source>
</evidence>
<keyword evidence="4 7" id="KW-0732">Signal</keyword>
<dbReference type="Proteomes" id="UP000183635">
    <property type="component" value="Unassembled WGS sequence"/>
</dbReference>
<feature type="compositionally biased region" description="Basic and acidic residues" evidence="6">
    <location>
        <begin position="111"/>
        <end position="150"/>
    </location>
</feature>
<dbReference type="InterPro" id="IPR006127">
    <property type="entry name" value="ZnuA-like"/>
</dbReference>
<evidence type="ECO:0000313" key="8">
    <source>
        <dbReference type="EMBL" id="SFH09634.1"/>
    </source>
</evidence>
<dbReference type="AlphaFoldDB" id="A0A1I2X7X8"/>
<keyword evidence="3" id="KW-0813">Transport</keyword>
<evidence type="ECO:0000256" key="6">
    <source>
        <dbReference type="SAM" id="MobiDB-lite"/>
    </source>
</evidence>
<protein>
    <recommendedName>
        <fullName evidence="2">High-affinity zinc uptake system protein ZnuA</fullName>
    </recommendedName>
</protein>
<dbReference type="PANTHER" id="PTHR42953:SF3">
    <property type="entry name" value="HIGH-AFFINITY ZINC UPTAKE SYSTEM PROTEIN ZNUA"/>
    <property type="match status" value="1"/>
</dbReference>
<name>A0A1I2X7X8_9RHOB</name>
<dbReference type="RefSeq" id="WP_074965796.1">
    <property type="nucleotide sequence ID" value="NZ_CBCRYP010000027.1"/>
</dbReference>
<evidence type="ECO:0000256" key="4">
    <source>
        <dbReference type="ARBA" id="ARBA00022729"/>
    </source>
</evidence>
<keyword evidence="5" id="KW-0406">Ion transport</keyword>
<dbReference type="Gene3D" id="3.40.50.1980">
    <property type="entry name" value="Nitrogenase molybdenum iron protein domain"/>
    <property type="match status" value="2"/>
</dbReference>
<dbReference type="GO" id="GO:0046872">
    <property type="term" value="F:metal ion binding"/>
    <property type="evidence" value="ECO:0007669"/>
    <property type="project" value="InterPro"/>
</dbReference>
<evidence type="ECO:0000313" key="9">
    <source>
        <dbReference type="Proteomes" id="UP000183635"/>
    </source>
</evidence>
<dbReference type="SUPFAM" id="SSF53807">
    <property type="entry name" value="Helical backbone' metal receptor"/>
    <property type="match status" value="1"/>
</dbReference>
<reference evidence="8 9" key="1">
    <citation type="submission" date="2016-10" db="EMBL/GenBank/DDBJ databases">
        <authorList>
            <person name="de Groot N.N."/>
        </authorList>
    </citation>
    <scope>NUCLEOTIDE SEQUENCE [LARGE SCALE GENOMIC DNA]</scope>
    <source>
        <strain evidence="8 9">DSM 8537</strain>
    </source>
</reference>
<dbReference type="PANTHER" id="PTHR42953">
    <property type="entry name" value="HIGH-AFFINITY ZINC UPTAKE SYSTEM PROTEIN ZNUA-RELATED"/>
    <property type="match status" value="1"/>
</dbReference>
<proteinExistence type="inferred from homology"/>
<sequence length="321" mass="33190">MNRHTLLFLSAALGATALPALAEVPRVVTDIPVVHSLVQQVMGTLGQPALLLAAGGDPHHYQLRPSDARSLQEADLLVWVGPALTPWLERPAADLAAKGNALALLDQPGTRRQDFAGGAHDHDDDIHDHDHDHEGHDHAHGEEGHHHSGVDPHAWLDPGNGAAWVQAIAQALSARDPEHAATYAANAEQAAAGIAALDGELQAALAPAKGKRFVVFHDAYGYFTSHFGLEPAIAVSLGDASTPSAARLKAIRAEIGAEGAACAFPEANHDPRLIAAVTEGSAVRSGGALDPEGSAAAPGPGLYAELLRGMAGTLADCLGQN</sequence>
<dbReference type="InterPro" id="IPR050492">
    <property type="entry name" value="Bact_metal-bind_prot9"/>
</dbReference>
<dbReference type="STRING" id="34004.SAMN04488021_101145"/>
<evidence type="ECO:0000256" key="2">
    <source>
        <dbReference type="ARBA" id="ARBA00015915"/>
    </source>
</evidence>
<evidence type="ECO:0000256" key="1">
    <source>
        <dbReference type="ARBA" id="ARBA00011028"/>
    </source>
</evidence>
<feature type="region of interest" description="Disordered" evidence="6">
    <location>
        <begin position="111"/>
        <end position="155"/>
    </location>
</feature>